<dbReference type="PANTHER" id="PTHR35146:SF1">
    <property type="entry name" value="UPF0178 PROTEIN YAII"/>
    <property type="match status" value="1"/>
</dbReference>
<comment type="similarity">
    <text evidence="1 2">Belongs to the UPF0178 family.</text>
</comment>
<dbReference type="InterPro" id="IPR003791">
    <property type="entry name" value="UPF0178"/>
</dbReference>
<comment type="caution">
    <text evidence="3">The sequence shown here is derived from an EMBL/GenBank/DDBJ whole genome shotgun (WGS) entry which is preliminary data.</text>
</comment>
<dbReference type="HAMAP" id="MF_00489">
    <property type="entry name" value="UPF0178"/>
    <property type="match status" value="1"/>
</dbReference>
<organism evidence="3 4">
    <name type="scientific">Enterococcus diestrammenae</name>
    <dbReference type="NCBI Taxonomy" id="1155073"/>
    <lineage>
        <taxon>Bacteria</taxon>
        <taxon>Bacillati</taxon>
        <taxon>Bacillota</taxon>
        <taxon>Bacilli</taxon>
        <taxon>Lactobacillales</taxon>
        <taxon>Enterococcaceae</taxon>
        <taxon>Enterococcus</taxon>
    </lineage>
</organism>
<dbReference type="EMBL" id="MAEI02000001">
    <property type="protein sequence ID" value="MEO1783087.1"/>
    <property type="molecule type" value="Genomic_DNA"/>
</dbReference>
<evidence type="ECO:0000256" key="1">
    <source>
        <dbReference type="ARBA" id="ARBA00008522"/>
    </source>
</evidence>
<dbReference type="NCBIfam" id="NF001095">
    <property type="entry name" value="PRK00124.1"/>
    <property type="match status" value="1"/>
</dbReference>
<protein>
    <recommendedName>
        <fullName evidence="2">UPF0178 protein BAU18_002706</fullName>
    </recommendedName>
</protein>
<accession>A0ABV0F7M4</accession>
<evidence type="ECO:0000313" key="4">
    <source>
        <dbReference type="Proteomes" id="UP001429357"/>
    </source>
</evidence>
<dbReference type="PANTHER" id="PTHR35146">
    <property type="entry name" value="UPF0178 PROTEIN YAII"/>
    <property type="match status" value="1"/>
</dbReference>
<sequence>MRLIIDGDGSPVKNEVIGLGQRFGLSVVIVTSVDHFTNKEYPPHVSFIYVDKGADRADYRIVKEIQPGDWVITQDYGLASLVLGKHARVFHHSGKEYTPDNIDELLTQRFMGAQLRKAGKRTKGPKPFTALDRQQFTKILVEAIQQANATGESHASESSD</sequence>
<name>A0ABV0F7M4_9ENTE</name>
<reference evidence="3 4" key="2">
    <citation type="submission" date="2024-02" db="EMBL/GenBank/DDBJ databases">
        <title>The Genome Sequence of Enterococcus diestrammenae JM9A.</title>
        <authorList>
            <person name="Earl A."/>
            <person name="Manson A."/>
            <person name="Gilmore M."/>
            <person name="Sanders J."/>
            <person name="Shea T."/>
            <person name="Howe W."/>
            <person name="Livny J."/>
            <person name="Cuomo C."/>
            <person name="Neafsey D."/>
            <person name="Birren B."/>
        </authorList>
    </citation>
    <scope>NUCLEOTIDE SEQUENCE [LARGE SCALE GENOMIC DNA]</scope>
    <source>
        <strain evidence="3 4">JM9A</strain>
    </source>
</reference>
<dbReference type="RefSeq" id="WP_161868170.1">
    <property type="nucleotide sequence ID" value="NZ_MAEI02000001.1"/>
</dbReference>
<proteinExistence type="inferred from homology"/>
<dbReference type="Pfam" id="PF02639">
    <property type="entry name" value="DUF188"/>
    <property type="match status" value="1"/>
</dbReference>
<reference evidence="4" key="1">
    <citation type="submission" date="2016-06" db="EMBL/GenBank/DDBJ databases">
        <title>Four novel species of enterococci isolated from chicken manure.</title>
        <authorList>
            <person name="Van Tyne D."/>
        </authorList>
    </citation>
    <scope>NUCLEOTIDE SEQUENCE [LARGE SCALE GENOMIC DNA]</scope>
    <source>
        <strain evidence="4">JM9A</strain>
    </source>
</reference>
<evidence type="ECO:0000313" key="3">
    <source>
        <dbReference type="EMBL" id="MEO1783087.1"/>
    </source>
</evidence>
<keyword evidence="4" id="KW-1185">Reference proteome</keyword>
<gene>
    <name evidence="3" type="ORF">BAU18_002706</name>
</gene>
<evidence type="ECO:0000256" key="2">
    <source>
        <dbReference type="HAMAP-Rule" id="MF_00489"/>
    </source>
</evidence>
<dbReference type="Proteomes" id="UP001429357">
    <property type="component" value="Unassembled WGS sequence"/>
</dbReference>